<gene>
    <name evidence="1" type="ORF">EV182_000849</name>
</gene>
<protein>
    <submittedName>
        <fullName evidence="1">Uncharacterized protein</fullName>
    </submittedName>
</protein>
<dbReference type="EMBL" id="JAMZIH010000075">
    <property type="protein sequence ID" value="KAJ1680017.1"/>
    <property type="molecule type" value="Genomic_DNA"/>
</dbReference>
<proteinExistence type="predicted"/>
<comment type="caution">
    <text evidence="1">The sequence shown here is derived from an EMBL/GenBank/DDBJ whole genome shotgun (WGS) entry which is preliminary data.</text>
</comment>
<reference evidence="1" key="1">
    <citation type="submission" date="2022-06" db="EMBL/GenBank/DDBJ databases">
        <title>Phylogenomic reconstructions and comparative analyses of Kickxellomycotina fungi.</title>
        <authorList>
            <person name="Reynolds N.K."/>
            <person name="Stajich J.E."/>
            <person name="Barry K."/>
            <person name="Grigoriev I.V."/>
            <person name="Crous P."/>
            <person name="Smith M.E."/>
        </authorList>
    </citation>
    <scope>NUCLEOTIDE SEQUENCE</scope>
    <source>
        <strain evidence="1">RSA 2271</strain>
    </source>
</reference>
<name>A0ACC1HUC0_9FUNG</name>
<evidence type="ECO:0000313" key="2">
    <source>
        <dbReference type="Proteomes" id="UP001145114"/>
    </source>
</evidence>
<accession>A0ACC1HUC0</accession>
<dbReference type="Proteomes" id="UP001145114">
    <property type="component" value="Unassembled WGS sequence"/>
</dbReference>
<organism evidence="1 2">
    <name type="scientific">Spiromyces aspiralis</name>
    <dbReference type="NCBI Taxonomy" id="68401"/>
    <lineage>
        <taxon>Eukaryota</taxon>
        <taxon>Fungi</taxon>
        <taxon>Fungi incertae sedis</taxon>
        <taxon>Zoopagomycota</taxon>
        <taxon>Kickxellomycotina</taxon>
        <taxon>Kickxellomycetes</taxon>
        <taxon>Kickxellales</taxon>
        <taxon>Kickxellaceae</taxon>
        <taxon>Spiromyces</taxon>
    </lineage>
</organism>
<keyword evidence="2" id="KW-1185">Reference proteome</keyword>
<evidence type="ECO:0000313" key="1">
    <source>
        <dbReference type="EMBL" id="KAJ1680017.1"/>
    </source>
</evidence>
<sequence>MAGEDASEFDDQRISELYALKAIYDDEFTYHAENGTISGSWWIRPELTGGLTVPAQVGQELRDVPPICLEFSLDKGHPVDRTPYIRIRCNWLDEGSRNKLRDHLAALWAESDGMSALTVCGEEVRYVIMDCQDRAREDEYPYQWESTFGDPYPRNALEYCLTYERYVRHQEFRASRHGCGICMEEKPGVDCYRFDDSGCGHVFCRSCLADYYLALIEDGTVEGVRCPHSSCRSNGDKGRCLPSAVLGELLGTKKEGMAMVKRYECLLEKLMVDRDPTSWAWCPRPDCQNPARRDGSIEKLAMCSSCHYVFCVYCQKTWHGTNMPCKIGDKSSLAKRYLDAEERGDSALVRELELRYSKKVLLRLKQEYLDEQETQRWIYQNATECPSCDLAVLKSDGCNHMQCQACNTHFCYLCGSYLDKSNPYEHFSSPTSQCYQLLFQGILADGGNISDSYGGLVADMTFQVLRVIGVLPFHGDPISACVFASCPQCMHKVSASTLDHGCESNDNKQSYDSEDASWHCRHCGWVKDGQKQGGIKWRYRLRLLVSYKQAEVEVVVFGASAYDMFGCSEVQWIEWVMAQRERPGYDSGVLWYQLRRYFGGEWFGMSLVRSKRGAAEQRKVLSYHEEREGRGRLKFEAKRWRRIRKHALLQFLDDESVKKSPARTTGVAVTTDDPLNSAQHAERGQSHSHPYIRDAVGEEEPLDSDRILEAWWQCIEPPSPKPALFPPLDPTADLEDTQFDTLADDASSQNALYDLIDKLERAELFATKKAGDEVPTVDDLVQAMGALTSPSRGEKPMKAAIGVGGIHTGSWGSRPRSAGGQECDLPSEHGKAGAAEFSVDSQETLAEEAACDNRRAKVSHPQELSGAVSIGPCDAPSGGHGRQDATPAVSRPLRGGLGNPKGIAKGIMANMARRPPT</sequence>